<dbReference type="Proteomes" id="UP001381693">
    <property type="component" value="Unassembled WGS sequence"/>
</dbReference>
<name>A0AAN8WYL1_HALRR</name>
<sequence length="81" mass="8863">CGLVALSMATQVFPETKEVADLLKDAKEQGFTSHGEMFSSENMAKLASRINGVEATLRRDVLCDPKTLLELLVRGNLILMP</sequence>
<organism evidence="8 9">
    <name type="scientific">Halocaridina rubra</name>
    <name type="common">Hawaiian red shrimp</name>
    <dbReference type="NCBI Taxonomy" id="373956"/>
    <lineage>
        <taxon>Eukaryota</taxon>
        <taxon>Metazoa</taxon>
        <taxon>Ecdysozoa</taxon>
        <taxon>Arthropoda</taxon>
        <taxon>Crustacea</taxon>
        <taxon>Multicrustacea</taxon>
        <taxon>Malacostraca</taxon>
        <taxon>Eumalacostraca</taxon>
        <taxon>Eucarida</taxon>
        <taxon>Decapoda</taxon>
        <taxon>Pleocyemata</taxon>
        <taxon>Caridea</taxon>
        <taxon>Atyoidea</taxon>
        <taxon>Atyidae</taxon>
        <taxon>Halocaridina</taxon>
    </lineage>
</organism>
<evidence type="ECO:0000256" key="7">
    <source>
        <dbReference type="ARBA" id="ARBA00049041"/>
    </source>
</evidence>
<evidence type="ECO:0000256" key="1">
    <source>
        <dbReference type="ARBA" id="ARBA00022438"/>
    </source>
</evidence>
<evidence type="ECO:0000313" key="8">
    <source>
        <dbReference type="EMBL" id="KAK7071143.1"/>
    </source>
</evidence>
<comment type="catalytic activity">
    <reaction evidence="7">
        <text>N-terminal N(alpha)-acetyl-L-cysteinyl-L-aspartyl-[protein] + H2O = N-terminal L-aspartyl-[protein] + N-acetyl-L-cysteine</text>
        <dbReference type="Rhea" id="RHEA:74579"/>
        <dbReference type="Rhea" id="RHEA-COMP:12669"/>
        <dbReference type="Rhea" id="RHEA-COMP:18395"/>
        <dbReference type="ChEBI" id="CHEBI:15377"/>
        <dbReference type="ChEBI" id="CHEBI:64720"/>
        <dbReference type="ChEBI" id="CHEBI:78236"/>
        <dbReference type="ChEBI" id="CHEBI:193599"/>
    </reaction>
    <physiologicalReaction direction="left-to-right" evidence="7">
        <dbReference type="Rhea" id="RHEA:74580"/>
    </physiologicalReaction>
</comment>
<dbReference type="PANTHER" id="PTHR28631:SF1">
    <property type="entry name" value="ACTIN MATURATION PROTEASE"/>
    <property type="match status" value="1"/>
</dbReference>
<gene>
    <name evidence="8" type="ORF">SK128_014059</name>
</gene>
<feature type="non-terminal residue" evidence="8">
    <location>
        <position position="81"/>
    </location>
</feature>
<dbReference type="EMBL" id="JAXCGZ010015129">
    <property type="protein sequence ID" value="KAK7071143.1"/>
    <property type="molecule type" value="Genomic_DNA"/>
</dbReference>
<dbReference type="PANTHER" id="PTHR28631">
    <property type="entry name" value="UPF0692 PROTEIN C19ORF54"/>
    <property type="match status" value="1"/>
</dbReference>
<dbReference type="GO" id="GO:0006508">
    <property type="term" value="P:proteolysis"/>
    <property type="evidence" value="ECO:0007669"/>
    <property type="project" value="UniProtKB-KW"/>
</dbReference>
<accession>A0AAN8WYL1</accession>
<dbReference type="GO" id="GO:0004177">
    <property type="term" value="F:aminopeptidase activity"/>
    <property type="evidence" value="ECO:0007669"/>
    <property type="project" value="UniProtKB-KW"/>
</dbReference>
<reference evidence="8 9" key="1">
    <citation type="submission" date="2023-11" db="EMBL/GenBank/DDBJ databases">
        <title>Halocaridina rubra genome assembly.</title>
        <authorList>
            <person name="Smith C."/>
        </authorList>
    </citation>
    <scope>NUCLEOTIDE SEQUENCE [LARGE SCALE GENOMIC DNA]</scope>
    <source>
        <strain evidence="8">EP-1</strain>
        <tissue evidence="8">Whole</tissue>
    </source>
</reference>
<dbReference type="Pfam" id="PF21646">
    <property type="entry name" value="ACTMAP-like_C"/>
    <property type="match status" value="1"/>
</dbReference>
<evidence type="ECO:0000256" key="3">
    <source>
        <dbReference type="ARBA" id="ARBA00022801"/>
    </source>
</evidence>
<comment type="caution">
    <text evidence="8">The sequence shown here is derived from an EMBL/GenBank/DDBJ whole genome shotgun (WGS) entry which is preliminary data.</text>
</comment>
<protein>
    <recommendedName>
        <fullName evidence="5">Actin maturation protease</fullName>
    </recommendedName>
    <alternativeName>
        <fullName evidence="6">Actin aminopeptidase ACTMAP</fullName>
    </alternativeName>
</protein>
<keyword evidence="3" id="KW-0378">Hydrolase</keyword>
<comment type="similarity">
    <text evidence="4">Belongs to the ACTMAP family.</text>
</comment>
<evidence type="ECO:0000313" key="9">
    <source>
        <dbReference type="Proteomes" id="UP001381693"/>
    </source>
</evidence>
<proteinExistence type="inferred from homology"/>
<keyword evidence="9" id="KW-1185">Reference proteome</keyword>
<evidence type="ECO:0000256" key="5">
    <source>
        <dbReference type="ARBA" id="ARBA00034848"/>
    </source>
</evidence>
<dbReference type="AlphaFoldDB" id="A0AAN8WYL1"/>
<evidence type="ECO:0000256" key="2">
    <source>
        <dbReference type="ARBA" id="ARBA00022670"/>
    </source>
</evidence>
<keyword evidence="1" id="KW-0031">Aminopeptidase</keyword>
<evidence type="ECO:0000256" key="4">
    <source>
        <dbReference type="ARBA" id="ARBA00034725"/>
    </source>
</evidence>
<evidence type="ECO:0000256" key="6">
    <source>
        <dbReference type="ARBA" id="ARBA00034908"/>
    </source>
</evidence>
<keyword evidence="2" id="KW-0645">Protease</keyword>
<dbReference type="InterPro" id="IPR040043">
    <property type="entry name" value="ACTMAP"/>
</dbReference>
<feature type="non-terminal residue" evidence="8">
    <location>
        <position position="1"/>
    </location>
</feature>